<dbReference type="PANTHER" id="PTHR37811:SF2">
    <property type="entry name" value="ABM DOMAIN-CONTAINING PROTEIN"/>
    <property type="match status" value="1"/>
</dbReference>
<dbReference type="EMBL" id="UOFK01000064">
    <property type="protein sequence ID" value="VAW75018.1"/>
    <property type="molecule type" value="Genomic_DNA"/>
</dbReference>
<evidence type="ECO:0000313" key="2">
    <source>
        <dbReference type="EMBL" id="VAW75018.1"/>
    </source>
</evidence>
<accession>A0A3B0Y2V2</accession>
<dbReference type="PANTHER" id="PTHR37811">
    <property type="entry name" value="BLL5343 PROTEIN"/>
    <property type="match status" value="1"/>
</dbReference>
<dbReference type="Pfam" id="PF03992">
    <property type="entry name" value="ABM"/>
    <property type="match status" value="1"/>
</dbReference>
<reference evidence="2" key="1">
    <citation type="submission" date="2018-06" db="EMBL/GenBank/DDBJ databases">
        <authorList>
            <person name="Zhirakovskaya E."/>
        </authorList>
    </citation>
    <scope>NUCLEOTIDE SEQUENCE</scope>
</reference>
<dbReference type="InterPro" id="IPR011008">
    <property type="entry name" value="Dimeric_a/b-barrel"/>
</dbReference>
<feature type="domain" description="ABM" evidence="1">
    <location>
        <begin position="14"/>
        <end position="101"/>
    </location>
</feature>
<gene>
    <name evidence="2" type="ORF">MNBD_GAMMA13-1510</name>
</gene>
<dbReference type="PROSITE" id="PS51725">
    <property type="entry name" value="ABM"/>
    <property type="match status" value="1"/>
</dbReference>
<protein>
    <recommendedName>
        <fullName evidence="1">ABM domain-containing protein</fullName>
    </recommendedName>
</protein>
<dbReference type="AlphaFoldDB" id="A0A3B0Y2V2"/>
<evidence type="ECO:0000259" key="1">
    <source>
        <dbReference type="PROSITE" id="PS51725"/>
    </source>
</evidence>
<dbReference type="InterPro" id="IPR052936">
    <property type="entry name" value="Jasmonate_Hydroxylase-like"/>
</dbReference>
<sequence>MTEDAEKNIEADGGYAVIFTSLRSGGEDEAYTETAKRMLSLVSQQPGFLGMDTVRGADGKGITVSYWKDRASIEAWKHHPEHAEARSQGRTHWYQYFTVRICKIEKEYGFS</sequence>
<proteinExistence type="predicted"/>
<organism evidence="2">
    <name type="scientific">hydrothermal vent metagenome</name>
    <dbReference type="NCBI Taxonomy" id="652676"/>
    <lineage>
        <taxon>unclassified sequences</taxon>
        <taxon>metagenomes</taxon>
        <taxon>ecological metagenomes</taxon>
    </lineage>
</organism>
<dbReference type="Gene3D" id="3.30.70.100">
    <property type="match status" value="1"/>
</dbReference>
<name>A0A3B0Y2V2_9ZZZZ</name>
<dbReference type="InterPro" id="IPR007138">
    <property type="entry name" value="ABM_dom"/>
</dbReference>
<dbReference type="SUPFAM" id="SSF54909">
    <property type="entry name" value="Dimeric alpha+beta barrel"/>
    <property type="match status" value="1"/>
</dbReference>